<feature type="compositionally biased region" description="Low complexity" evidence="6">
    <location>
        <begin position="306"/>
        <end position="322"/>
    </location>
</feature>
<dbReference type="AlphaFoldDB" id="A0A6A6X1F4"/>
<dbReference type="OrthoDB" id="3934549at2759"/>
<feature type="transmembrane region" description="Helical" evidence="7">
    <location>
        <begin position="262"/>
        <end position="281"/>
    </location>
</feature>
<evidence type="ECO:0000256" key="4">
    <source>
        <dbReference type="ARBA" id="ARBA00023136"/>
    </source>
</evidence>
<sequence length="379" mass="42148">MSGPMASIPPPVNPTDPGRGPWVVAVTWLFTAIAMLTTGIWFYGRRKKNMSPGWDCWLMLIATTIRIAFQCTITYSLKYGMGKHDRDLWPWELVQILKWNWIALPGAVVTSTLARVSVTILLIRLFGLVHKWFKWFLIIMTVVQVVGGIVLIPITFLQAQPTEALWNVFYPNATTWDPRVWLYTAYFVQSVNSFSDLTYVAFPVAFIWNLQMPARERIGLIFVMALSIFTMLMSILKTYWIYTASQATKASVDVQYNATFQVLFGVLEQCVVIIMGCIPSIRHVFLESVLLSALGNSLASLLRSSRSRSVGGSGGSKLPSSSNAGFYDLEDRSGKTSGTGAPGQAGFGSQDGLVRDGMGKHGEQVNVKTYANRTDRDNV</sequence>
<name>A0A6A6X1F4_9PLEO</name>
<dbReference type="Pfam" id="PF20684">
    <property type="entry name" value="Fung_rhodopsin"/>
    <property type="match status" value="1"/>
</dbReference>
<dbReference type="GO" id="GO:0016020">
    <property type="term" value="C:membrane"/>
    <property type="evidence" value="ECO:0007669"/>
    <property type="project" value="UniProtKB-SubCell"/>
</dbReference>
<dbReference type="PANTHER" id="PTHR33048">
    <property type="entry name" value="PTH11-LIKE INTEGRAL MEMBRANE PROTEIN (AFU_ORTHOLOGUE AFUA_5G11245)"/>
    <property type="match status" value="1"/>
</dbReference>
<proteinExistence type="inferred from homology"/>
<feature type="compositionally biased region" description="Basic and acidic residues" evidence="6">
    <location>
        <begin position="353"/>
        <end position="363"/>
    </location>
</feature>
<evidence type="ECO:0000256" key="1">
    <source>
        <dbReference type="ARBA" id="ARBA00004141"/>
    </source>
</evidence>
<dbReference type="InterPro" id="IPR052337">
    <property type="entry name" value="SAT4-like"/>
</dbReference>
<gene>
    <name evidence="9" type="ORF">K505DRAFT_420135</name>
</gene>
<evidence type="ECO:0000313" key="10">
    <source>
        <dbReference type="Proteomes" id="UP000799757"/>
    </source>
</evidence>
<evidence type="ECO:0000256" key="2">
    <source>
        <dbReference type="ARBA" id="ARBA00022692"/>
    </source>
</evidence>
<evidence type="ECO:0000256" key="3">
    <source>
        <dbReference type="ARBA" id="ARBA00022989"/>
    </source>
</evidence>
<feature type="transmembrane region" description="Helical" evidence="7">
    <location>
        <begin position="220"/>
        <end position="242"/>
    </location>
</feature>
<evidence type="ECO:0000256" key="7">
    <source>
        <dbReference type="SAM" id="Phobius"/>
    </source>
</evidence>
<keyword evidence="4 7" id="KW-0472">Membrane</keyword>
<keyword evidence="10" id="KW-1185">Reference proteome</keyword>
<protein>
    <recommendedName>
        <fullName evidence="8">Rhodopsin domain-containing protein</fullName>
    </recommendedName>
</protein>
<dbReference type="EMBL" id="MU002101">
    <property type="protein sequence ID" value="KAF2789983.1"/>
    <property type="molecule type" value="Genomic_DNA"/>
</dbReference>
<keyword evidence="2 7" id="KW-0812">Transmembrane</keyword>
<comment type="subcellular location">
    <subcellularLocation>
        <location evidence="1">Membrane</location>
        <topology evidence="1">Multi-pass membrane protein</topology>
    </subcellularLocation>
</comment>
<accession>A0A6A6X1F4</accession>
<comment type="similarity">
    <text evidence="5">Belongs to the SAT4 family.</text>
</comment>
<feature type="transmembrane region" description="Helical" evidence="7">
    <location>
        <begin position="180"/>
        <end position="208"/>
    </location>
</feature>
<feature type="transmembrane region" description="Helical" evidence="7">
    <location>
        <begin position="20"/>
        <end position="44"/>
    </location>
</feature>
<evidence type="ECO:0000256" key="5">
    <source>
        <dbReference type="ARBA" id="ARBA00038359"/>
    </source>
</evidence>
<dbReference type="InterPro" id="IPR049326">
    <property type="entry name" value="Rhodopsin_dom_fungi"/>
</dbReference>
<evidence type="ECO:0000313" key="9">
    <source>
        <dbReference type="EMBL" id="KAF2789983.1"/>
    </source>
</evidence>
<reference evidence="9" key="1">
    <citation type="journal article" date="2020" name="Stud. Mycol.">
        <title>101 Dothideomycetes genomes: a test case for predicting lifestyles and emergence of pathogens.</title>
        <authorList>
            <person name="Haridas S."/>
            <person name="Albert R."/>
            <person name="Binder M."/>
            <person name="Bloem J."/>
            <person name="Labutti K."/>
            <person name="Salamov A."/>
            <person name="Andreopoulos B."/>
            <person name="Baker S."/>
            <person name="Barry K."/>
            <person name="Bills G."/>
            <person name="Bluhm B."/>
            <person name="Cannon C."/>
            <person name="Castanera R."/>
            <person name="Culley D."/>
            <person name="Daum C."/>
            <person name="Ezra D."/>
            <person name="Gonzalez J."/>
            <person name="Henrissat B."/>
            <person name="Kuo A."/>
            <person name="Liang C."/>
            <person name="Lipzen A."/>
            <person name="Lutzoni F."/>
            <person name="Magnuson J."/>
            <person name="Mondo S."/>
            <person name="Nolan M."/>
            <person name="Ohm R."/>
            <person name="Pangilinan J."/>
            <person name="Park H.-J."/>
            <person name="Ramirez L."/>
            <person name="Alfaro M."/>
            <person name="Sun H."/>
            <person name="Tritt A."/>
            <person name="Yoshinaga Y."/>
            <person name="Zwiers L.-H."/>
            <person name="Turgeon B."/>
            <person name="Goodwin S."/>
            <person name="Spatafora J."/>
            <person name="Crous P."/>
            <person name="Grigoriev I."/>
        </authorList>
    </citation>
    <scope>NUCLEOTIDE SEQUENCE</scope>
    <source>
        <strain evidence="9">CBS 109.77</strain>
    </source>
</reference>
<evidence type="ECO:0000256" key="6">
    <source>
        <dbReference type="SAM" id="MobiDB-lite"/>
    </source>
</evidence>
<organism evidence="9 10">
    <name type="scientific">Melanomma pulvis-pyrius CBS 109.77</name>
    <dbReference type="NCBI Taxonomy" id="1314802"/>
    <lineage>
        <taxon>Eukaryota</taxon>
        <taxon>Fungi</taxon>
        <taxon>Dikarya</taxon>
        <taxon>Ascomycota</taxon>
        <taxon>Pezizomycotina</taxon>
        <taxon>Dothideomycetes</taxon>
        <taxon>Pleosporomycetidae</taxon>
        <taxon>Pleosporales</taxon>
        <taxon>Melanommataceae</taxon>
        <taxon>Melanomma</taxon>
    </lineage>
</organism>
<dbReference type="Proteomes" id="UP000799757">
    <property type="component" value="Unassembled WGS sequence"/>
</dbReference>
<feature type="domain" description="Rhodopsin" evidence="8">
    <location>
        <begin position="43"/>
        <end position="285"/>
    </location>
</feature>
<feature type="transmembrane region" description="Helical" evidence="7">
    <location>
        <begin position="99"/>
        <end position="123"/>
    </location>
</feature>
<keyword evidence="3 7" id="KW-1133">Transmembrane helix</keyword>
<dbReference type="PANTHER" id="PTHR33048:SF155">
    <property type="entry name" value="INTEGRAL MEMBRANE PROTEIN"/>
    <property type="match status" value="1"/>
</dbReference>
<feature type="region of interest" description="Disordered" evidence="6">
    <location>
        <begin position="306"/>
        <end position="379"/>
    </location>
</feature>
<feature type="transmembrane region" description="Helical" evidence="7">
    <location>
        <begin position="56"/>
        <end position="79"/>
    </location>
</feature>
<evidence type="ECO:0000259" key="8">
    <source>
        <dbReference type="Pfam" id="PF20684"/>
    </source>
</evidence>
<feature type="transmembrane region" description="Helical" evidence="7">
    <location>
        <begin position="135"/>
        <end position="160"/>
    </location>
</feature>